<dbReference type="InParanoid" id="A0A136IPI2"/>
<feature type="transmembrane region" description="Helical" evidence="2">
    <location>
        <begin position="12"/>
        <end position="30"/>
    </location>
</feature>
<evidence type="ECO:0000256" key="2">
    <source>
        <dbReference type="SAM" id="Phobius"/>
    </source>
</evidence>
<dbReference type="STRING" id="196109.A0A136IPI2"/>
<proteinExistence type="predicted"/>
<evidence type="ECO:0008006" key="5">
    <source>
        <dbReference type="Google" id="ProtNLM"/>
    </source>
</evidence>
<keyword evidence="2" id="KW-0472">Membrane</keyword>
<dbReference type="AlphaFoldDB" id="A0A136IPI2"/>
<evidence type="ECO:0000256" key="1">
    <source>
        <dbReference type="SAM" id="MobiDB-lite"/>
    </source>
</evidence>
<feature type="region of interest" description="Disordered" evidence="1">
    <location>
        <begin position="176"/>
        <end position="207"/>
    </location>
</feature>
<dbReference type="EMBL" id="KQ964265">
    <property type="protein sequence ID" value="KXJ86827.1"/>
    <property type="molecule type" value="Genomic_DNA"/>
</dbReference>
<gene>
    <name evidence="3" type="ORF">Micbo1qcDRAFT_236604</name>
</gene>
<sequence length="207" mass="23446">MIFAIFFAFWRVMQILTLIPTMGMLAWFVHGYVERNALTPDIVLVMFIVSTIALAWALYTLFTYHRSSANALAVALIDLGFVGAFIAAVWYMRAMAGADCTAVRRTDGWAFNIGWASGSVAGVDVSIDKTCAMLKACFAFGIMNCIMFFFTSVLAWWQGDRLSSKRDSRKTYYTRETHVHRHGHRSRSRSHGGSRRSSHHSHRRAYV</sequence>
<feature type="transmembrane region" description="Helical" evidence="2">
    <location>
        <begin position="42"/>
        <end position="62"/>
    </location>
</feature>
<keyword evidence="4" id="KW-1185">Reference proteome</keyword>
<dbReference type="Proteomes" id="UP000070501">
    <property type="component" value="Unassembled WGS sequence"/>
</dbReference>
<feature type="transmembrane region" description="Helical" evidence="2">
    <location>
        <begin position="69"/>
        <end position="92"/>
    </location>
</feature>
<accession>A0A136IPI2</accession>
<protein>
    <recommendedName>
        <fullName evidence="5">MARVEL domain-containing protein</fullName>
    </recommendedName>
</protein>
<feature type="transmembrane region" description="Helical" evidence="2">
    <location>
        <begin position="132"/>
        <end position="157"/>
    </location>
</feature>
<evidence type="ECO:0000313" key="4">
    <source>
        <dbReference type="Proteomes" id="UP000070501"/>
    </source>
</evidence>
<organism evidence="3 4">
    <name type="scientific">Microdochium bolleyi</name>
    <dbReference type="NCBI Taxonomy" id="196109"/>
    <lineage>
        <taxon>Eukaryota</taxon>
        <taxon>Fungi</taxon>
        <taxon>Dikarya</taxon>
        <taxon>Ascomycota</taxon>
        <taxon>Pezizomycotina</taxon>
        <taxon>Sordariomycetes</taxon>
        <taxon>Xylariomycetidae</taxon>
        <taxon>Xylariales</taxon>
        <taxon>Microdochiaceae</taxon>
        <taxon>Microdochium</taxon>
    </lineage>
</organism>
<keyword evidence="2" id="KW-1133">Transmembrane helix</keyword>
<feature type="compositionally biased region" description="Basic residues" evidence="1">
    <location>
        <begin position="178"/>
        <end position="207"/>
    </location>
</feature>
<dbReference type="OrthoDB" id="4918558at2759"/>
<name>A0A136IPI2_9PEZI</name>
<evidence type="ECO:0000313" key="3">
    <source>
        <dbReference type="EMBL" id="KXJ86827.1"/>
    </source>
</evidence>
<reference evidence="4" key="1">
    <citation type="submission" date="2016-02" db="EMBL/GenBank/DDBJ databases">
        <title>Draft genome sequence of Microdochium bolleyi, a fungal endophyte of beachgrass.</title>
        <authorList>
            <consortium name="DOE Joint Genome Institute"/>
            <person name="David A.S."/>
            <person name="May G."/>
            <person name="Haridas S."/>
            <person name="Lim J."/>
            <person name="Wang M."/>
            <person name="Labutti K."/>
            <person name="Lipzen A."/>
            <person name="Barry K."/>
            <person name="Grigoriev I.V."/>
        </authorList>
    </citation>
    <scope>NUCLEOTIDE SEQUENCE [LARGE SCALE GENOMIC DNA]</scope>
    <source>
        <strain evidence="4">J235TASD1</strain>
    </source>
</reference>
<keyword evidence="2" id="KW-0812">Transmembrane</keyword>